<dbReference type="GO" id="GO:0004803">
    <property type="term" value="F:transposase activity"/>
    <property type="evidence" value="ECO:0007669"/>
    <property type="project" value="InterPro"/>
</dbReference>
<dbReference type="EMBL" id="FUYH01000060">
    <property type="protein sequence ID" value="SKB01391.1"/>
    <property type="molecule type" value="Genomic_DNA"/>
</dbReference>
<gene>
    <name evidence="2" type="ORF">SAMN05443428_1601</name>
</gene>
<dbReference type="STRING" id="1147123.SAMN05443428_1601"/>
<dbReference type="Proteomes" id="UP000190105">
    <property type="component" value="Unassembled WGS sequence"/>
</dbReference>
<organism evidence="2 3">
    <name type="scientific">Caloramator quimbayensis</name>
    <dbReference type="NCBI Taxonomy" id="1147123"/>
    <lineage>
        <taxon>Bacteria</taxon>
        <taxon>Bacillati</taxon>
        <taxon>Bacillota</taxon>
        <taxon>Clostridia</taxon>
        <taxon>Eubacteriales</taxon>
        <taxon>Clostridiaceae</taxon>
        <taxon>Caloramator</taxon>
    </lineage>
</organism>
<evidence type="ECO:0000313" key="3">
    <source>
        <dbReference type="Proteomes" id="UP000190105"/>
    </source>
</evidence>
<protein>
    <submittedName>
        <fullName evidence="2">Transposase</fullName>
    </submittedName>
</protein>
<dbReference type="GO" id="GO:0006313">
    <property type="term" value="P:DNA transposition"/>
    <property type="evidence" value="ECO:0007669"/>
    <property type="project" value="InterPro"/>
</dbReference>
<dbReference type="SUPFAM" id="SSF53098">
    <property type="entry name" value="Ribonuclease H-like"/>
    <property type="match status" value="1"/>
</dbReference>
<dbReference type="PANTHER" id="PTHR34614">
    <property type="match status" value="1"/>
</dbReference>
<dbReference type="InterPro" id="IPR047654">
    <property type="entry name" value="IS1634_transpos"/>
</dbReference>
<reference evidence="3" key="1">
    <citation type="submission" date="2017-02" db="EMBL/GenBank/DDBJ databases">
        <authorList>
            <person name="Varghese N."/>
            <person name="Submissions S."/>
        </authorList>
    </citation>
    <scope>NUCLEOTIDE SEQUENCE [LARGE SCALE GENOMIC DNA]</scope>
    <source>
        <strain evidence="3">USBA 833</strain>
    </source>
</reference>
<name>A0A1T4YJF3_9CLOT</name>
<sequence length="576" mass="67904">MKRCEKMRLQIVKSKNAASLYIVKSVYEKGKRTSKVVEKLGTYDELLKKLNGQDPVEWAKKYIEELNKKEKEEKREILVKYSPVKQIAKDEQHTFNGGYLFLQKIYNELGLQNICKNISDRHKFNFNLNSILSRLIYARIIYPSSKLATYELSKKFIEQPDFELQHIYRALEVISEEIDFIQSELYKNSLKVCNRNKGVLYYDCTNYFFEIEQEEGLKQYGVSKEHRPNPIVQMGLFMDGDGVPLAFCINKGNTNEQVTLKPLEQKIISEFGLSKFIICTDAGLASTANRKFNNIQNRAFITTQSIKKLKSHLKEWALDTKGWHLSDSDKAYNLNEIDEEADFNKIFYKERWIKEDGLEQKLIVTFSLKYRNYQRTIRGNQIERAQEVIDTNPTKLKKCNVNDYKRFISKTHCTPDGEVAEKELYSINADLIAQEAMYDGFYAVCTNISDDAAAIIKINRRRWEIEESFRIMKSEFKARPVYLRRDDRIKAHFTTCFISLMIYRLLEKKLSEKYTCSDIISGLREMNFYEIKNEGYIPIYTRTDFTDDLHDKFGFRTDYQIINMKQMKKIFKDTKK</sequence>
<dbReference type="Pfam" id="PF01609">
    <property type="entry name" value="DDE_Tnp_1"/>
    <property type="match status" value="1"/>
</dbReference>
<evidence type="ECO:0000259" key="1">
    <source>
        <dbReference type="Pfam" id="PF01609"/>
    </source>
</evidence>
<dbReference type="GO" id="GO:0003677">
    <property type="term" value="F:DNA binding"/>
    <property type="evidence" value="ECO:0007669"/>
    <property type="project" value="InterPro"/>
</dbReference>
<proteinExistence type="predicted"/>
<dbReference type="InterPro" id="IPR012337">
    <property type="entry name" value="RNaseH-like_sf"/>
</dbReference>
<dbReference type="PANTHER" id="PTHR34614:SF2">
    <property type="entry name" value="TRANSPOSASE IS4-LIKE DOMAIN-CONTAINING PROTEIN"/>
    <property type="match status" value="1"/>
</dbReference>
<dbReference type="InterPro" id="IPR002559">
    <property type="entry name" value="Transposase_11"/>
</dbReference>
<feature type="domain" description="Transposase IS4-like" evidence="1">
    <location>
        <begin position="233"/>
        <end position="502"/>
    </location>
</feature>
<keyword evidence="3" id="KW-1185">Reference proteome</keyword>
<evidence type="ECO:0000313" key="2">
    <source>
        <dbReference type="EMBL" id="SKB01391.1"/>
    </source>
</evidence>
<dbReference type="NCBIfam" id="NF033559">
    <property type="entry name" value="transpos_IS1634"/>
    <property type="match status" value="1"/>
</dbReference>
<dbReference type="AlphaFoldDB" id="A0A1T4YJF3"/>
<accession>A0A1T4YJF3</accession>